<evidence type="ECO:0000313" key="9">
    <source>
        <dbReference type="EMBL" id="EDY17875.1"/>
    </source>
</evidence>
<dbReference type="STRING" id="497964.CfE428DRAFT_4614"/>
<feature type="domain" description="Bacterial sugar transferase" evidence="8">
    <location>
        <begin position="269"/>
        <end position="458"/>
    </location>
</feature>
<dbReference type="GO" id="GO:0047360">
    <property type="term" value="F:undecaprenyl-phosphate galactose phosphotransferase activity"/>
    <property type="evidence" value="ECO:0007669"/>
    <property type="project" value="UniProtKB-EC"/>
</dbReference>
<proteinExistence type="inferred from homology"/>
<feature type="transmembrane region" description="Helical" evidence="7">
    <location>
        <begin position="85"/>
        <end position="106"/>
    </location>
</feature>
<organism evidence="9 10">
    <name type="scientific">Chthoniobacter flavus Ellin428</name>
    <dbReference type="NCBI Taxonomy" id="497964"/>
    <lineage>
        <taxon>Bacteria</taxon>
        <taxon>Pseudomonadati</taxon>
        <taxon>Verrucomicrobiota</taxon>
        <taxon>Spartobacteria</taxon>
        <taxon>Chthoniobacterales</taxon>
        <taxon>Chthoniobacteraceae</taxon>
        <taxon>Chthoniobacter</taxon>
    </lineage>
</organism>
<reference evidence="9 10" key="1">
    <citation type="journal article" date="2011" name="J. Bacteriol.">
        <title>Genome sequence of Chthoniobacter flavus Ellin428, an aerobic heterotrophic soil bacterium.</title>
        <authorList>
            <person name="Kant R."/>
            <person name="van Passel M.W."/>
            <person name="Palva A."/>
            <person name="Lucas S."/>
            <person name="Lapidus A."/>
            <person name="Glavina Del Rio T."/>
            <person name="Dalin E."/>
            <person name="Tice H."/>
            <person name="Bruce D."/>
            <person name="Goodwin L."/>
            <person name="Pitluck S."/>
            <person name="Larimer F.W."/>
            <person name="Land M.L."/>
            <person name="Hauser L."/>
            <person name="Sangwan P."/>
            <person name="de Vos W.M."/>
            <person name="Janssen P.H."/>
            <person name="Smidt H."/>
        </authorList>
    </citation>
    <scope>NUCLEOTIDE SEQUENCE [LARGE SCALE GENOMIC DNA]</scope>
    <source>
        <strain evidence="9 10">Ellin428</strain>
    </source>
</reference>
<dbReference type="EMBL" id="ABVL01000016">
    <property type="protein sequence ID" value="EDY17875.1"/>
    <property type="molecule type" value="Genomic_DNA"/>
</dbReference>
<dbReference type="InParanoid" id="B4D6S4"/>
<evidence type="ECO:0000256" key="1">
    <source>
        <dbReference type="ARBA" id="ARBA00004141"/>
    </source>
</evidence>
<feature type="transmembrane region" description="Helical" evidence="7">
    <location>
        <begin position="12"/>
        <end position="34"/>
    </location>
</feature>
<comment type="similarity">
    <text evidence="2">Belongs to the bacterial sugar transferase family.</text>
</comment>
<dbReference type="NCBIfam" id="TIGR03025">
    <property type="entry name" value="EPS_sugtrans"/>
    <property type="match status" value="1"/>
</dbReference>
<dbReference type="EC" id="2.7.8.6" evidence="9"/>
<evidence type="ECO:0000256" key="2">
    <source>
        <dbReference type="ARBA" id="ARBA00006464"/>
    </source>
</evidence>
<dbReference type="PANTHER" id="PTHR30576">
    <property type="entry name" value="COLANIC BIOSYNTHESIS UDP-GLUCOSE LIPID CARRIER TRANSFERASE"/>
    <property type="match status" value="1"/>
</dbReference>
<dbReference type="AlphaFoldDB" id="B4D6S4"/>
<feature type="transmembrane region" description="Helical" evidence="7">
    <location>
        <begin position="276"/>
        <end position="295"/>
    </location>
</feature>
<sequence length="464" mass="53037">MLGRKQELNLQFLQIADGLLMVIAFWLAHTLRFFGTDLFFFNNKPIGPFADFQWLLFVILPFGPIVLEIQGFYSHLLQKTIGKSLVQIARAIFWLGLIIAACSYFLRLDVPSRAVMPLFVVFALVLLLLREHLSLVYYRKRSHIADLRERIILAGTPGDTHQLRHTFTPEQIMEMEVVEEIDIEIQPISDLINALHKHSVSRVIFAGGHSHLNRLQEGIAACEIEGVEAWLAADFIRTSIARADFDIFGDRPMLVFRTTPDLSWALTIKGLIDRTGAFIGLLLTSWLFLVIAIGIKLTSPGPIFFKQKRAGKNGRPFTMFKFRSMETDAEMRQAELAAYNQMEGPVFKIDKDPRITSFGKFLRRTSLDEFPQLYNVLKGDMSLVGPRPLPIYEVEQFASTAQRRRLSMKPGLTCLWQIAGRNKITSFDEWVQLDLRYIDNWSLVLDFEIMLKTIPVVLLGFGAR</sequence>
<dbReference type="Proteomes" id="UP000005824">
    <property type="component" value="Unassembled WGS sequence"/>
</dbReference>
<dbReference type="PANTHER" id="PTHR30576:SF10">
    <property type="entry name" value="SLL5057 PROTEIN"/>
    <property type="match status" value="1"/>
</dbReference>
<accession>B4D6S4</accession>
<evidence type="ECO:0000313" key="10">
    <source>
        <dbReference type="Proteomes" id="UP000005824"/>
    </source>
</evidence>
<evidence type="ECO:0000256" key="4">
    <source>
        <dbReference type="ARBA" id="ARBA00022692"/>
    </source>
</evidence>
<evidence type="ECO:0000256" key="5">
    <source>
        <dbReference type="ARBA" id="ARBA00022989"/>
    </source>
</evidence>
<keyword evidence="10" id="KW-1185">Reference proteome</keyword>
<dbReference type="InterPro" id="IPR017475">
    <property type="entry name" value="EPS_sugar_tfrase"/>
</dbReference>
<dbReference type="eggNOG" id="COG2148">
    <property type="taxonomic scope" value="Bacteria"/>
</dbReference>
<evidence type="ECO:0000256" key="7">
    <source>
        <dbReference type="SAM" id="Phobius"/>
    </source>
</evidence>
<dbReference type="GO" id="GO:0016020">
    <property type="term" value="C:membrane"/>
    <property type="evidence" value="ECO:0007669"/>
    <property type="project" value="UniProtKB-SubCell"/>
</dbReference>
<keyword evidence="3 9" id="KW-0808">Transferase</keyword>
<dbReference type="RefSeq" id="WP_006981935.1">
    <property type="nucleotide sequence ID" value="NZ_ABVL01000016.1"/>
</dbReference>
<evidence type="ECO:0000256" key="6">
    <source>
        <dbReference type="ARBA" id="ARBA00023136"/>
    </source>
</evidence>
<name>B4D6S4_9BACT</name>
<evidence type="ECO:0000256" key="3">
    <source>
        <dbReference type="ARBA" id="ARBA00022679"/>
    </source>
</evidence>
<dbReference type="Pfam" id="PF02397">
    <property type="entry name" value="Bac_transf"/>
    <property type="match status" value="1"/>
</dbReference>
<keyword evidence="4 7" id="KW-0812">Transmembrane</keyword>
<comment type="subcellular location">
    <subcellularLocation>
        <location evidence="1">Membrane</location>
        <topology evidence="1">Multi-pass membrane protein</topology>
    </subcellularLocation>
</comment>
<keyword evidence="5 7" id="KW-1133">Transmembrane helix</keyword>
<keyword evidence="6 7" id="KW-0472">Membrane</keyword>
<protein>
    <submittedName>
        <fullName evidence="9">Exopolysaccharide biosynthesis polyprenyl glycosylphosphotransferase</fullName>
        <ecNumber evidence="9">2.7.8.6</ecNumber>
    </submittedName>
</protein>
<gene>
    <name evidence="9" type="ORF">CfE428DRAFT_4614</name>
</gene>
<feature type="transmembrane region" description="Helical" evidence="7">
    <location>
        <begin position="54"/>
        <end position="73"/>
    </location>
</feature>
<dbReference type="InterPro" id="IPR003362">
    <property type="entry name" value="Bact_transf"/>
</dbReference>
<comment type="caution">
    <text evidence="9">The sequence shown here is derived from an EMBL/GenBank/DDBJ whole genome shotgun (WGS) entry which is preliminary data.</text>
</comment>
<evidence type="ECO:0000259" key="8">
    <source>
        <dbReference type="Pfam" id="PF02397"/>
    </source>
</evidence>
<feature type="transmembrane region" description="Helical" evidence="7">
    <location>
        <begin position="118"/>
        <end position="138"/>
    </location>
</feature>